<dbReference type="EMBL" id="CBSV010000154">
    <property type="protein sequence ID" value="CDH01873.1"/>
    <property type="molecule type" value="Genomic_DNA"/>
</dbReference>
<dbReference type="HOGENOM" id="CLU_1371748_0_0_6"/>
<accession>A0A077NTX7</accession>
<proteinExistence type="predicted"/>
<dbReference type="Proteomes" id="UP000028487">
    <property type="component" value="Unassembled WGS sequence"/>
</dbReference>
<gene>
    <name evidence="1" type="ORF">XBFM1_2370010</name>
</gene>
<evidence type="ECO:0000313" key="1">
    <source>
        <dbReference type="EMBL" id="CDH01873.1"/>
    </source>
</evidence>
<dbReference type="AlphaFoldDB" id="A0A077NTX7"/>
<comment type="caution">
    <text evidence="1">The sequence shown here is derived from an EMBL/GenBank/DDBJ whole genome shotgun (WGS) entry which is preliminary data.</text>
</comment>
<sequence length="199" mass="22989">MSWYTDELLMSATSKTLKYIKTDAQLRQFAYLIPHLNDYAWYVPNHQHNLPSGGLIVISPVCGKRNFNQYRQAFLNYYELTVLESKASFLTETEGRIVPEAPEIKKSFREFLVALSQEIDTPVLYYTASSWGGTFDYELSFLYQPEEILYTSPTHFEDVKPDEKQNALVEGLAGIGVTTLGFFAPHAREFEWDKYKILD</sequence>
<protein>
    <submittedName>
        <fullName evidence="1">Uncharacterized protein</fullName>
    </submittedName>
</protein>
<name>A0A077NTX7_XENBV</name>
<organism evidence="1">
    <name type="scientific">Xenorhabdus bovienii str. feltiae Moldova</name>
    <dbReference type="NCBI Taxonomy" id="1398200"/>
    <lineage>
        <taxon>Bacteria</taxon>
        <taxon>Pseudomonadati</taxon>
        <taxon>Pseudomonadota</taxon>
        <taxon>Gammaproteobacteria</taxon>
        <taxon>Enterobacterales</taxon>
        <taxon>Morganellaceae</taxon>
        <taxon>Xenorhabdus</taxon>
    </lineage>
</organism>
<reference evidence="1" key="1">
    <citation type="submission" date="2013-07" db="EMBL/GenBank/DDBJ databases">
        <title>Sub-species coevolution in mutualistic symbiosis.</title>
        <authorList>
            <person name="Murfin K."/>
            <person name="Klassen J."/>
            <person name="Lee M."/>
            <person name="Forst S."/>
            <person name="Stock P."/>
            <person name="Goodrich-Blair H."/>
        </authorList>
    </citation>
    <scope>NUCLEOTIDE SEQUENCE [LARGE SCALE GENOMIC DNA]</scope>
    <source>
        <strain evidence="1">Feltiae Moldova</strain>
    </source>
</reference>